<evidence type="ECO:0000313" key="6">
    <source>
        <dbReference type="EMBL" id="KIM77496.1"/>
    </source>
</evidence>
<feature type="compositionally biased region" description="Basic and acidic residues" evidence="2">
    <location>
        <begin position="102"/>
        <end position="111"/>
    </location>
</feature>
<keyword evidence="3" id="KW-0472">Membrane</keyword>
<dbReference type="InterPro" id="IPR001841">
    <property type="entry name" value="Znf_RING"/>
</dbReference>
<dbReference type="HOGENOM" id="CLU_037984_2_1_1"/>
<evidence type="ECO:0000259" key="5">
    <source>
        <dbReference type="PROSITE" id="PS50966"/>
    </source>
</evidence>
<dbReference type="PROSITE" id="PS50966">
    <property type="entry name" value="ZF_SWIM"/>
    <property type="match status" value="1"/>
</dbReference>
<evidence type="ECO:0000256" key="2">
    <source>
        <dbReference type="SAM" id="MobiDB-lite"/>
    </source>
</evidence>
<feature type="domain" description="SWIM-type" evidence="5">
    <location>
        <begin position="162"/>
        <end position="194"/>
    </location>
</feature>
<name>A0A0C3FCI1_PILCF</name>
<proteinExistence type="predicted"/>
<feature type="domain" description="RING-type" evidence="4">
    <location>
        <begin position="285"/>
        <end position="332"/>
    </location>
</feature>
<dbReference type="CDD" id="cd16494">
    <property type="entry name" value="RING-CH-C4HC3_ZSWM2"/>
    <property type="match status" value="1"/>
</dbReference>
<organism evidence="6 7">
    <name type="scientific">Piloderma croceum (strain F 1598)</name>
    <dbReference type="NCBI Taxonomy" id="765440"/>
    <lineage>
        <taxon>Eukaryota</taxon>
        <taxon>Fungi</taxon>
        <taxon>Dikarya</taxon>
        <taxon>Basidiomycota</taxon>
        <taxon>Agaricomycotina</taxon>
        <taxon>Agaricomycetes</taxon>
        <taxon>Agaricomycetidae</taxon>
        <taxon>Atheliales</taxon>
        <taxon>Atheliaceae</taxon>
        <taxon>Piloderma</taxon>
    </lineage>
</organism>
<feature type="region of interest" description="Disordered" evidence="2">
    <location>
        <begin position="23"/>
        <end position="111"/>
    </location>
</feature>
<keyword evidence="1" id="KW-0479">Metal-binding</keyword>
<keyword evidence="1" id="KW-0863">Zinc-finger</keyword>
<feature type="transmembrane region" description="Helical" evidence="3">
    <location>
        <begin position="186"/>
        <end position="211"/>
    </location>
</feature>
<dbReference type="PANTHER" id="PTHR21540:SF0">
    <property type="entry name" value="PHD FAMILY PROTEIN"/>
    <property type="match status" value="1"/>
</dbReference>
<keyword evidence="3" id="KW-1133">Transmembrane helix</keyword>
<dbReference type="Pfam" id="PF04434">
    <property type="entry name" value="SWIM"/>
    <property type="match status" value="1"/>
</dbReference>
<keyword evidence="1" id="KW-0862">Zinc</keyword>
<evidence type="ECO:0000256" key="1">
    <source>
        <dbReference type="PROSITE-ProRule" id="PRU00175"/>
    </source>
</evidence>
<dbReference type="InterPro" id="IPR007527">
    <property type="entry name" value="Znf_SWIM"/>
</dbReference>
<dbReference type="PROSITE" id="PS50089">
    <property type="entry name" value="ZF_RING_2"/>
    <property type="match status" value="1"/>
</dbReference>
<evidence type="ECO:0000256" key="3">
    <source>
        <dbReference type="SAM" id="Phobius"/>
    </source>
</evidence>
<sequence length="428" mass="47065">MPKRILHDDDEVEIVSTSFDIPRTGTAIAGSSSNPYAKPKPTARKPRVKKEKPAAVSTGPSISACDPHPFSYPAKLAPPVLQNPATNSAAQPPAKKQRKKKVDPDAPVPEKRGAMFKKACPKNILDRVDRVMSQRFFMIDRTRIGEELREEFKVLGSTGNVYTVTIDRTPTCNCPDATKGNHCKHILFIFLKGALLLTIYIPNILIPLAVLQVSQQSGLWYQKALLTPELETIFAQAPLAPNSIAHPRIRDAYARATGKATSVASSSKSQPENEKRRIPGPDDDCPICYESMHGADKNKLTWCDECGNALHQECFDQWARTSGNNLTCVWCRAKWILPASGNGAASGSMISEGYVNLGSVAGVNTVRDTSSCMNYALAFCSMLMIGLRRLPWTGERPTILWLSGVLVISGMRKASNERFVLCLRNYHP</sequence>
<evidence type="ECO:0000313" key="7">
    <source>
        <dbReference type="Proteomes" id="UP000054166"/>
    </source>
</evidence>
<dbReference type="InterPro" id="IPR013083">
    <property type="entry name" value="Znf_RING/FYVE/PHD"/>
</dbReference>
<accession>A0A0C3FCI1</accession>
<reference evidence="6 7" key="1">
    <citation type="submission" date="2014-04" db="EMBL/GenBank/DDBJ databases">
        <authorList>
            <consortium name="DOE Joint Genome Institute"/>
            <person name="Kuo A."/>
            <person name="Tarkka M."/>
            <person name="Buscot F."/>
            <person name="Kohler A."/>
            <person name="Nagy L.G."/>
            <person name="Floudas D."/>
            <person name="Copeland A."/>
            <person name="Barry K.W."/>
            <person name="Cichocki N."/>
            <person name="Veneault-Fourrey C."/>
            <person name="LaButti K."/>
            <person name="Lindquist E.A."/>
            <person name="Lipzen A."/>
            <person name="Lundell T."/>
            <person name="Morin E."/>
            <person name="Murat C."/>
            <person name="Sun H."/>
            <person name="Tunlid A."/>
            <person name="Henrissat B."/>
            <person name="Grigoriev I.V."/>
            <person name="Hibbett D.S."/>
            <person name="Martin F."/>
            <person name="Nordberg H.P."/>
            <person name="Cantor M.N."/>
            <person name="Hua S.X."/>
        </authorList>
    </citation>
    <scope>NUCLEOTIDE SEQUENCE [LARGE SCALE GENOMIC DNA]</scope>
    <source>
        <strain evidence="6 7">F 1598</strain>
    </source>
</reference>
<dbReference type="Gene3D" id="3.30.40.10">
    <property type="entry name" value="Zinc/RING finger domain, C3HC4 (zinc finger)"/>
    <property type="match status" value="1"/>
</dbReference>
<dbReference type="STRING" id="765440.A0A0C3FCI1"/>
<dbReference type="GO" id="GO:0061630">
    <property type="term" value="F:ubiquitin protein ligase activity"/>
    <property type="evidence" value="ECO:0007669"/>
    <property type="project" value="InterPro"/>
</dbReference>
<dbReference type="GO" id="GO:0008270">
    <property type="term" value="F:zinc ion binding"/>
    <property type="evidence" value="ECO:0007669"/>
    <property type="project" value="UniProtKB-KW"/>
</dbReference>
<dbReference type="OrthoDB" id="2122982at2759"/>
<dbReference type="InParanoid" id="A0A0C3FCI1"/>
<dbReference type="InterPro" id="IPR039903">
    <property type="entry name" value="Zswim2"/>
</dbReference>
<evidence type="ECO:0008006" key="8">
    <source>
        <dbReference type="Google" id="ProtNLM"/>
    </source>
</evidence>
<feature type="compositionally biased region" description="Basic residues" evidence="2">
    <location>
        <begin position="41"/>
        <end position="50"/>
    </location>
</feature>
<gene>
    <name evidence="6" type="ORF">PILCRDRAFT_76604</name>
</gene>
<keyword evidence="7" id="KW-1185">Reference proteome</keyword>
<dbReference type="PANTHER" id="PTHR21540">
    <property type="entry name" value="RING FINGER AND SWIM DOMAIN-CONTAINING PROTEIN 2"/>
    <property type="match status" value="1"/>
</dbReference>
<dbReference type="Proteomes" id="UP000054166">
    <property type="component" value="Unassembled WGS sequence"/>
</dbReference>
<dbReference type="Pfam" id="PF13639">
    <property type="entry name" value="zf-RING_2"/>
    <property type="match status" value="1"/>
</dbReference>
<dbReference type="AlphaFoldDB" id="A0A0C3FCI1"/>
<protein>
    <recommendedName>
        <fullName evidence="8">SWIM-type domain-containing protein</fullName>
    </recommendedName>
</protein>
<evidence type="ECO:0000259" key="4">
    <source>
        <dbReference type="PROSITE" id="PS50089"/>
    </source>
</evidence>
<dbReference type="SUPFAM" id="SSF57850">
    <property type="entry name" value="RING/U-box"/>
    <property type="match status" value="1"/>
</dbReference>
<reference evidence="7" key="2">
    <citation type="submission" date="2015-01" db="EMBL/GenBank/DDBJ databases">
        <title>Evolutionary Origins and Diversification of the Mycorrhizal Mutualists.</title>
        <authorList>
            <consortium name="DOE Joint Genome Institute"/>
            <consortium name="Mycorrhizal Genomics Consortium"/>
            <person name="Kohler A."/>
            <person name="Kuo A."/>
            <person name="Nagy L.G."/>
            <person name="Floudas D."/>
            <person name="Copeland A."/>
            <person name="Barry K.W."/>
            <person name="Cichocki N."/>
            <person name="Veneault-Fourrey C."/>
            <person name="LaButti K."/>
            <person name="Lindquist E.A."/>
            <person name="Lipzen A."/>
            <person name="Lundell T."/>
            <person name="Morin E."/>
            <person name="Murat C."/>
            <person name="Riley R."/>
            <person name="Ohm R."/>
            <person name="Sun H."/>
            <person name="Tunlid A."/>
            <person name="Henrissat B."/>
            <person name="Grigoriev I.V."/>
            <person name="Hibbett D.S."/>
            <person name="Martin F."/>
        </authorList>
    </citation>
    <scope>NUCLEOTIDE SEQUENCE [LARGE SCALE GENOMIC DNA]</scope>
    <source>
        <strain evidence="7">F 1598</strain>
    </source>
</reference>
<dbReference type="EMBL" id="KN833024">
    <property type="protein sequence ID" value="KIM77496.1"/>
    <property type="molecule type" value="Genomic_DNA"/>
</dbReference>
<keyword evidence="3" id="KW-0812">Transmembrane</keyword>